<proteinExistence type="predicted"/>
<gene>
    <name evidence="1" type="ORF">A3860_16450</name>
</gene>
<dbReference type="OrthoDB" id="7433394at2"/>
<dbReference type="RefSeq" id="WP_081146033.1">
    <property type="nucleotide sequence ID" value="NZ_LVYD01000024.1"/>
</dbReference>
<dbReference type="Proteomes" id="UP000192796">
    <property type="component" value="Unassembled WGS sequence"/>
</dbReference>
<organism evidence="1 2">
    <name type="scientific">Niastella vici</name>
    <dbReference type="NCBI Taxonomy" id="1703345"/>
    <lineage>
        <taxon>Bacteria</taxon>
        <taxon>Pseudomonadati</taxon>
        <taxon>Bacteroidota</taxon>
        <taxon>Chitinophagia</taxon>
        <taxon>Chitinophagales</taxon>
        <taxon>Chitinophagaceae</taxon>
        <taxon>Niastella</taxon>
    </lineage>
</organism>
<comment type="caution">
    <text evidence="1">The sequence shown here is derived from an EMBL/GenBank/DDBJ whole genome shotgun (WGS) entry which is preliminary data.</text>
</comment>
<protein>
    <submittedName>
        <fullName evidence="1">Uncharacterized protein</fullName>
    </submittedName>
</protein>
<evidence type="ECO:0000313" key="1">
    <source>
        <dbReference type="EMBL" id="OQP65260.1"/>
    </source>
</evidence>
<name>A0A1V9G3W0_9BACT</name>
<sequence>MKNFVISVIAVLFLSLTCQGSIDSFIVNRYRQIVKLIETGNAKELSKLIAYPVKRENPLPDITSAAEFVSYYKILFDKVFKDQLKQYNDNIIFQHNGDYGLVGGGLNGEIWINEKGKIIAINYSSAEEQQLKQALKAKIKKEMHPDVKDWKENRLVARSEKLLIRIDETEKGVRYSCWSKGKKMIDQPDIVLYNGIEEMHGSQGGWSWTFKSGDWTYVVDNVQICGDTEECGLFLRLLLKGQDHSVIKLREIK</sequence>
<dbReference type="EMBL" id="LVYD01000024">
    <property type="protein sequence ID" value="OQP65260.1"/>
    <property type="molecule type" value="Genomic_DNA"/>
</dbReference>
<evidence type="ECO:0000313" key="2">
    <source>
        <dbReference type="Proteomes" id="UP000192796"/>
    </source>
</evidence>
<keyword evidence="2" id="KW-1185">Reference proteome</keyword>
<reference evidence="1 2" key="1">
    <citation type="submission" date="2016-03" db="EMBL/GenBank/DDBJ databases">
        <title>Niastella vici sp. nov., isolated from farmland soil.</title>
        <authorList>
            <person name="Chen L."/>
            <person name="Wang D."/>
            <person name="Yang S."/>
            <person name="Wang G."/>
        </authorList>
    </citation>
    <scope>NUCLEOTIDE SEQUENCE [LARGE SCALE GENOMIC DNA]</scope>
    <source>
        <strain evidence="1 2">DJ57</strain>
    </source>
</reference>
<accession>A0A1V9G3W0</accession>
<dbReference type="AlphaFoldDB" id="A0A1V9G3W0"/>
<dbReference type="STRING" id="1703345.A3860_16450"/>